<organism evidence="3 4">
    <name type="scientific">Blastopirellula retiformator</name>
    <dbReference type="NCBI Taxonomy" id="2527970"/>
    <lineage>
        <taxon>Bacteria</taxon>
        <taxon>Pseudomonadati</taxon>
        <taxon>Planctomycetota</taxon>
        <taxon>Planctomycetia</taxon>
        <taxon>Pirellulales</taxon>
        <taxon>Pirellulaceae</taxon>
        <taxon>Blastopirellula</taxon>
    </lineage>
</organism>
<keyword evidence="1" id="KW-0812">Transmembrane</keyword>
<sequence>MNAPPKIKMARSRRGFTLLELLFVIGIICVLVALLLPATRRSREASRRMQCNNNLKQLGLAMHNYHDTFGTFPPAMLGTTLPDDPLESNVGRLSGMVSILPQLEQNALYEKITSPLDADGRRFPAGGPAPWIADYPPWKIELEALQCASAPRESSELGQTNYAFCIGDLAREVHQPAKRRGMFGGNLTSTIKDANDGTANTILLGEIANRVNRQILGDYITEATGEVLEKPAMSDTFRSKLDKDDYTDKWTLSKYGRGGRWADGSAGDSQFNTILPPNSPSCAVDGDEAVDGLYSLGSYHPGGAHIVLVDGSVRFIANGVDCGDLTQPTLTAEPMSGEAVASLYGVWGALGTASGGEPSINDF</sequence>
<evidence type="ECO:0000256" key="1">
    <source>
        <dbReference type="SAM" id="Phobius"/>
    </source>
</evidence>
<dbReference type="Pfam" id="PF07596">
    <property type="entry name" value="SBP_bac_10"/>
    <property type="match status" value="1"/>
</dbReference>
<evidence type="ECO:0000313" key="4">
    <source>
        <dbReference type="Proteomes" id="UP000318878"/>
    </source>
</evidence>
<dbReference type="PANTHER" id="PTHR30093">
    <property type="entry name" value="GENERAL SECRETION PATHWAY PROTEIN G"/>
    <property type="match status" value="1"/>
</dbReference>
<feature type="transmembrane region" description="Helical" evidence="1">
    <location>
        <begin position="21"/>
        <end position="39"/>
    </location>
</feature>
<dbReference type="RefSeq" id="WP_186767690.1">
    <property type="nucleotide sequence ID" value="NZ_SJPF01000003.1"/>
</dbReference>
<gene>
    <name evidence="3" type="ORF">Enr8_23910</name>
</gene>
<name>A0A5C5V4A5_9BACT</name>
<dbReference type="Gene3D" id="3.30.700.10">
    <property type="entry name" value="Glycoprotein, Type 4 Pilin"/>
    <property type="match status" value="1"/>
</dbReference>
<dbReference type="InterPro" id="IPR045584">
    <property type="entry name" value="Pilin-like"/>
</dbReference>
<dbReference type="NCBIfam" id="TIGR04294">
    <property type="entry name" value="pre_pil_HX9DG"/>
    <property type="match status" value="1"/>
</dbReference>
<proteinExistence type="predicted"/>
<accession>A0A5C5V4A5</accession>
<keyword evidence="4" id="KW-1185">Reference proteome</keyword>
<protein>
    <recommendedName>
        <fullName evidence="2">DUF1559 domain-containing protein</fullName>
    </recommendedName>
</protein>
<keyword evidence="1" id="KW-0472">Membrane</keyword>
<dbReference type="Pfam" id="PF07963">
    <property type="entry name" value="N_methyl"/>
    <property type="match status" value="1"/>
</dbReference>
<dbReference type="InterPro" id="IPR012902">
    <property type="entry name" value="N_methyl_site"/>
</dbReference>
<feature type="domain" description="DUF1559" evidence="2">
    <location>
        <begin position="42"/>
        <end position="321"/>
    </location>
</feature>
<evidence type="ECO:0000313" key="3">
    <source>
        <dbReference type="EMBL" id="TWT32587.1"/>
    </source>
</evidence>
<dbReference type="EMBL" id="SJPF01000003">
    <property type="protein sequence ID" value="TWT32587.1"/>
    <property type="molecule type" value="Genomic_DNA"/>
</dbReference>
<keyword evidence="1" id="KW-1133">Transmembrane helix</keyword>
<dbReference type="PANTHER" id="PTHR30093:SF2">
    <property type="entry name" value="TYPE II SECRETION SYSTEM PROTEIN H"/>
    <property type="match status" value="1"/>
</dbReference>
<dbReference type="Proteomes" id="UP000318878">
    <property type="component" value="Unassembled WGS sequence"/>
</dbReference>
<dbReference type="InterPro" id="IPR011453">
    <property type="entry name" value="DUF1559"/>
</dbReference>
<comment type="caution">
    <text evidence="3">The sequence shown here is derived from an EMBL/GenBank/DDBJ whole genome shotgun (WGS) entry which is preliminary data.</text>
</comment>
<dbReference type="NCBIfam" id="TIGR02532">
    <property type="entry name" value="IV_pilin_GFxxxE"/>
    <property type="match status" value="1"/>
</dbReference>
<dbReference type="InterPro" id="IPR027558">
    <property type="entry name" value="Pre_pil_HX9DG_C"/>
</dbReference>
<dbReference type="SUPFAM" id="SSF54523">
    <property type="entry name" value="Pili subunits"/>
    <property type="match status" value="1"/>
</dbReference>
<reference evidence="3 4" key="1">
    <citation type="submission" date="2019-02" db="EMBL/GenBank/DDBJ databases">
        <title>Deep-cultivation of Planctomycetes and their phenomic and genomic characterization uncovers novel biology.</title>
        <authorList>
            <person name="Wiegand S."/>
            <person name="Jogler M."/>
            <person name="Boedeker C."/>
            <person name="Pinto D."/>
            <person name="Vollmers J."/>
            <person name="Rivas-Marin E."/>
            <person name="Kohn T."/>
            <person name="Peeters S.H."/>
            <person name="Heuer A."/>
            <person name="Rast P."/>
            <person name="Oberbeckmann S."/>
            <person name="Bunk B."/>
            <person name="Jeske O."/>
            <person name="Meyerdierks A."/>
            <person name="Storesund J.E."/>
            <person name="Kallscheuer N."/>
            <person name="Luecker S."/>
            <person name="Lage O.M."/>
            <person name="Pohl T."/>
            <person name="Merkel B.J."/>
            <person name="Hornburger P."/>
            <person name="Mueller R.-W."/>
            <person name="Bruemmer F."/>
            <person name="Labrenz M."/>
            <person name="Spormann A.M."/>
            <person name="Op Den Camp H."/>
            <person name="Overmann J."/>
            <person name="Amann R."/>
            <person name="Jetten M.S.M."/>
            <person name="Mascher T."/>
            <person name="Medema M.H."/>
            <person name="Devos D.P."/>
            <person name="Kaster A.-K."/>
            <person name="Ovreas L."/>
            <person name="Rohde M."/>
            <person name="Galperin M.Y."/>
            <person name="Jogler C."/>
        </authorList>
    </citation>
    <scope>NUCLEOTIDE SEQUENCE [LARGE SCALE GENOMIC DNA]</scope>
    <source>
        <strain evidence="3 4">Enr8</strain>
    </source>
</reference>
<evidence type="ECO:0000259" key="2">
    <source>
        <dbReference type="Pfam" id="PF07596"/>
    </source>
</evidence>
<dbReference type="AlphaFoldDB" id="A0A5C5V4A5"/>